<dbReference type="Pfam" id="PF01713">
    <property type="entry name" value="Smr"/>
    <property type="match status" value="1"/>
</dbReference>
<dbReference type="GO" id="GO:0004520">
    <property type="term" value="F:DNA endonuclease activity"/>
    <property type="evidence" value="ECO:0007669"/>
    <property type="project" value="TreeGrafter"/>
</dbReference>
<reference evidence="4" key="1">
    <citation type="submission" date="2019-12" db="EMBL/GenBank/DDBJ databases">
        <authorList>
            <person name="Awala S.I."/>
            <person name="Rhee S.K."/>
        </authorList>
    </citation>
    <scope>NUCLEOTIDE SEQUENCE [LARGE SCALE GENOMIC DNA]</scope>
    <source>
        <strain evidence="4">IM1</strain>
    </source>
</reference>
<dbReference type="SUPFAM" id="SSF160443">
    <property type="entry name" value="SMR domain-like"/>
    <property type="match status" value="1"/>
</dbReference>
<dbReference type="PANTHER" id="PTHR35562:SF2">
    <property type="entry name" value="DNA ENDONUCLEASE SMRA-RELATED"/>
    <property type="match status" value="1"/>
</dbReference>
<accession>A0A858Q6T6</accession>
<dbReference type="Proteomes" id="UP000503004">
    <property type="component" value="Chromosome"/>
</dbReference>
<protein>
    <submittedName>
        <fullName evidence="3">DNA endonuclease SmrA</fullName>
    </submittedName>
</protein>
<dbReference type="NCBIfam" id="NF033154">
    <property type="entry name" value="endonuc_SmrA"/>
    <property type="match status" value="1"/>
</dbReference>
<dbReference type="InterPro" id="IPR002625">
    <property type="entry name" value="Smr_dom"/>
</dbReference>
<evidence type="ECO:0000313" key="4">
    <source>
        <dbReference type="Proteomes" id="UP000503004"/>
    </source>
</evidence>
<sequence length="197" mass="22697">MNTDDKELFRREMEGVTPLKPTDQAPLRPKEAPTPGQLYRRSAAQRAVGRDANFLTTDFVEFLDREAVLSFRRQGIQHAVFRKLEQGAYEIEAVLDLHLLSVEEARKAVFEFVHDCRKHDVRTVLINHGKGGREAGKPTYLKSYVARWLPQFDEVLAFHSARRWHGGTGAVYVMLRKSERQKQITRQKLGLTSIKPR</sequence>
<dbReference type="PROSITE" id="PS50828">
    <property type="entry name" value="SMR"/>
    <property type="match status" value="1"/>
</dbReference>
<feature type="compositionally biased region" description="Basic and acidic residues" evidence="1">
    <location>
        <begin position="1"/>
        <end position="14"/>
    </location>
</feature>
<dbReference type="PANTHER" id="PTHR35562">
    <property type="entry name" value="DNA ENDONUCLEASE SMRA-RELATED"/>
    <property type="match status" value="1"/>
</dbReference>
<keyword evidence="4" id="KW-1185">Reference proteome</keyword>
<feature type="domain" description="Smr" evidence="2">
    <location>
        <begin position="95"/>
        <end position="176"/>
    </location>
</feature>
<name>A0A858Q6T6_9GAMM</name>
<evidence type="ECO:0000256" key="1">
    <source>
        <dbReference type="SAM" id="MobiDB-lite"/>
    </source>
</evidence>
<evidence type="ECO:0000313" key="3">
    <source>
        <dbReference type="EMBL" id="QJD29426.1"/>
    </source>
</evidence>
<dbReference type="RefSeq" id="WP_169602711.1">
    <property type="nucleotide sequence ID" value="NZ_CP046565.1"/>
</dbReference>
<evidence type="ECO:0000259" key="2">
    <source>
        <dbReference type="PROSITE" id="PS50828"/>
    </source>
</evidence>
<dbReference type="InterPro" id="IPR047688">
    <property type="entry name" value="Endonuc_SmrA"/>
</dbReference>
<dbReference type="SMART" id="SM00463">
    <property type="entry name" value="SMR"/>
    <property type="match status" value="1"/>
</dbReference>
<dbReference type="AlphaFoldDB" id="A0A858Q6T6"/>
<feature type="region of interest" description="Disordered" evidence="1">
    <location>
        <begin position="1"/>
        <end position="35"/>
    </location>
</feature>
<keyword evidence="3" id="KW-0255">Endonuclease</keyword>
<proteinExistence type="predicted"/>
<dbReference type="KEGG" id="metu:GNH96_05250"/>
<dbReference type="InterPro" id="IPR036063">
    <property type="entry name" value="Smr_dom_sf"/>
</dbReference>
<dbReference type="EMBL" id="CP046565">
    <property type="protein sequence ID" value="QJD29426.1"/>
    <property type="molecule type" value="Genomic_DNA"/>
</dbReference>
<gene>
    <name evidence="3" type="primary">smrA</name>
    <name evidence="3" type="ORF">GNH96_05250</name>
</gene>
<keyword evidence="3" id="KW-0378">Hydrolase</keyword>
<keyword evidence="3" id="KW-0540">Nuclease</keyword>
<organism evidence="3 4">
    <name type="scientific">Methylococcus geothermalis</name>
    <dbReference type="NCBI Taxonomy" id="2681310"/>
    <lineage>
        <taxon>Bacteria</taxon>
        <taxon>Pseudomonadati</taxon>
        <taxon>Pseudomonadota</taxon>
        <taxon>Gammaproteobacteria</taxon>
        <taxon>Methylococcales</taxon>
        <taxon>Methylococcaceae</taxon>
        <taxon>Methylococcus</taxon>
    </lineage>
</organism>
<dbReference type="Gene3D" id="3.30.1370.110">
    <property type="match status" value="1"/>
</dbReference>